<dbReference type="Pfam" id="PF00144">
    <property type="entry name" value="Beta-lactamase"/>
    <property type="match status" value="1"/>
</dbReference>
<dbReference type="SUPFAM" id="SSF56601">
    <property type="entry name" value="beta-lactamase/transpeptidase-like"/>
    <property type="match status" value="1"/>
</dbReference>
<dbReference type="EMBL" id="JAAAHY010000711">
    <property type="protein sequence ID" value="KAF9958721.1"/>
    <property type="molecule type" value="Genomic_DNA"/>
</dbReference>
<feature type="domain" description="Beta-lactamase-related" evidence="2">
    <location>
        <begin position="10"/>
        <end position="261"/>
    </location>
</feature>
<dbReference type="AlphaFoldDB" id="A0A9P6J263"/>
<evidence type="ECO:0000256" key="1">
    <source>
        <dbReference type="ARBA" id="ARBA00038215"/>
    </source>
</evidence>
<evidence type="ECO:0000259" key="2">
    <source>
        <dbReference type="Pfam" id="PF00144"/>
    </source>
</evidence>
<dbReference type="PANTHER" id="PTHR46825:SF15">
    <property type="entry name" value="BETA-LACTAMASE-RELATED DOMAIN-CONTAINING PROTEIN"/>
    <property type="match status" value="1"/>
</dbReference>
<comment type="caution">
    <text evidence="3">The sequence shown here is derived from an EMBL/GenBank/DDBJ whole genome shotgun (WGS) entry which is preliminary data.</text>
</comment>
<evidence type="ECO:0000313" key="4">
    <source>
        <dbReference type="Proteomes" id="UP000738359"/>
    </source>
</evidence>
<protein>
    <recommendedName>
        <fullName evidence="2">Beta-lactamase-related domain-containing protein</fullName>
    </recommendedName>
</protein>
<accession>A0A9P6J263</accession>
<evidence type="ECO:0000313" key="3">
    <source>
        <dbReference type="EMBL" id="KAF9958721.1"/>
    </source>
</evidence>
<name>A0A9P6J263_MORAP</name>
<comment type="similarity">
    <text evidence="1">Belongs to the peptidase S12 family.</text>
</comment>
<gene>
    <name evidence="3" type="ORF">BGZ70_009110</name>
</gene>
<reference evidence="3" key="1">
    <citation type="journal article" date="2020" name="Fungal Divers.">
        <title>Resolving the Mortierellaceae phylogeny through synthesis of multi-gene phylogenetics and phylogenomics.</title>
        <authorList>
            <person name="Vandepol N."/>
            <person name="Liber J."/>
            <person name="Desiro A."/>
            <person name="Na H."/>
            <person name="Kennedy M."/>
            <person name="Barry K."/>
            <person name="Grigoriev I.V."/>
            <person name="Miller A.N."/>
            <person name="O'Donnell K."/>
            <person name="Stajich J.E."/>
            <person name="Bonito G."/>
        </authorList>
    </citation>
    <scope>NUCLEOTIDE SEQUENCE</scope>
    <source>
        <strain evidence="3">CK1249</strain>
    </source>
</reference>
<organism evidence="3 4">
    <name type="scientific">Mortierella alpina</name>
    <name type="common">Oleaginous fungus</name>
    <name type="synonym">Mortierella renispora</name>
    <dbReference type="NCBI Taxonomy" id="64518"/>
    <lineage>
        <taxon>Eukaryota</taxon>
        <taxon>Fungi</taxon>
        <taxon>Fungi incertae sedis</taxon>
        <taxon>Mucoromycota</taxon>
        <taxon>Mortierellomycotina</taxon>
        <taxon>Mortierellomycetes</taxon>
        <taxon>Mortierellales</taxon>
        <taxon>Mortierellaceae</taxon>
        <taxon>Mortierella</taxon>
    </lineage>
</organism>
<dbReference type="InterPro" id="IPR012338">
    <property type="entry name" value="Beta-lactam/transpept-like"/>
</dbReference>
<dbReference type="OrthoDB" id="5946976at2759"/>
<dbReference type="Proteomes" id="UP000738359">
    <property type="component" value="Unassembled WGS sequence"/>
</dbReference>
<keyword evidence="4" id="KW-1185">Reference proteome</keyword>
<sequence length="267" mass="30126">MEVIFFLPIQTVCPIGSVTKSFTAAAIGEMVAEGKLDWDTTPVNKYLPEFELKDPLLTSQLTFDLGRKADMAFFRSPEPRIETIQRLKHAEFKSKLGSKMNYSNAMYTVAGEASARVAGMSYEELVREKVIQPLGLKNTGFSQVEMRDRFSNHAMPFSATSLEDAQKGNYKAEKLEEVYMTLAPAGDMYSTVLDLVKWGRVVINGGEQNGKQVLNKEAIQETLKPQTIIRGRRRGPQFPPMINYGLGWMIDSYKGRAVYKHSKFFQL</sequence>
<proteinExistence type="inferred from homology"/>
<dbReference type="InterPro" id="IPR050491">
    <property type="entry name" value="AmpC-like"/>
</dbReference>
<dbReference type="InterPro" id="IPR001466">
    <property type="entry name" value="Beta-lactam-related"/>
</dbReference>
<dbReference type="Gene3D" id="3.40.710.10">
    <property type="entry name" value="DD-peptidase/beta-lactamase superfamily"/>
    <property type="match status" value="1"/>
</dbReference>
<dbReference type="PANTHER" id="PTHR46825">
    <property type="entry name" value="D-ALANYL-D-ALANINE-CARBOXYPEPTIDASE/ENDOPEPTIDASE AMPH"/>
    <property type="match status" value="1"/>
</dbReference>